<proteinExistence type="predicted"/>
<dbReference type="EMBL" id="JAPWTK010000056">
    <property type="protein sequence ID" value="KAJ8953471.1"/>
    <property type="molecule type" value="Genomic_DNA"/>
</dbReference>
<dbReference type="Proteomes" id="UP001162162">
    <property type="component" value="Unassembled WGS sequence"/>
</dbReference>
<accession>A0AAV8YRC3</accession>
<name>A0AAV8YRC3_9CUCU</name>
<reference evidence="1" key="1">
    <citation type="journal article" date="2023" name="Insect Mol. Biol.">
        <title>Genome sequencing provides insights into the evolution of gene families encoding plant cell wall-degrading enzymes in longhorned beetles.</title>
        <authorList>
            <person name="Shin N.R."/>
            <person name="Okamura Y."/>
            <person name="Kirsch R."/>
            <person name="Pauchet Y."/>
        </authorList>
    </citation>
    <scope>NUCLEOTIDE SEQUENCE</scope>
    <source>
        <strain evidence="1">AMC_N1</strain>
    </source>
</reference>
<organism evidence="1 2">
    <name type="scientific">Aromia moschata</name>
    <dbReference type="NCBI Taxonomy" id="1265417"/>
    <lineage>
        <taxon>Eukaryota</taxon>
        <taxon>Metazoa</taxon>
        <taxon>Ecdysozoa</taxon>
        <taxon>Arthropoda</taxon>
        <taxon>Hexapoda</taxon>
        <taxon>Insecta</taxon>
        <taxon>Pterygota</taxon>
        <taxon>Neoptera</taxon>
        <taxon>Endopterygota</taxon>
        <taxon>Coleoptera</taxon>
        <taxon>Polyphaga</taxon>
        <taxon>Cucujiformia</taxon>
        <taxon>Chrysomeloidea</taxon>
        <taxon>Cerambycidae</taxon>
        <taxon>Cerambycinae</taxon>
        <taxon>Callichromatini</taxon>
        <taxon>Aromia</taxon>
    </lineage>
</organism>
<evidence type="ECO:0000313" key="2">
    <source>
        <dbReference type="Proteomes" id="UP001162162"/>
    </source>
</evidence>
<comment type="caution">
    <text evidence="1">The sequence shown here is derived from an EMBL/GenBank/DDBJ whole genome shotgun (WGS) entry which is preliminary data.</text>
</comment>
<keyword evidence="2" id="KW-1185">Reference proteome</keyword>
<protein>
    <recommendedName>
        <fullName evidence="3">Reverse transcriptase zinc-binding domain-containing protein</fullName>
    </recommendedName>
</protein>
<dbReference type="AlphaFoldDB" id="A0AAV8YRC3"/>
<evidence type="ECO:0008006" key="3">
    <source>
        <dbReference type="Google" id="ProtNLM"/>
    </source>
</evidence>
<gene>
    <name evidence="1" type="ORF">NQ318_023592</name>
</gene>
<sequence>MPCFNIRGTIVEPSRTITYLGITIDWQVSFGAHVARHLEAYTQRIGKSADAKCLYCKQEDTVRHTVFDCEMWAQQRQEAEAALGAIITPENLIDHMLENPAKWRIHGFMTQIMQNKELDERRVEEIQG</sequence>
<evidence type="ECO:0000313" key="1">
    <source>
        <dbReference type="EMBL" id="KAJ8953471.1"/>
    </source>
</evidence>